<accession>A0A0D0B680</accession>
<reference evidence="1 2" key="1">
    <citation type="submission" date="2014-04" db="EMBL/GenBank/DDBJ databases">
        <authorList>
            <consortium name="DOE Joint Genome Institute"/>
            <person name="Kuo A."/>
            <person name="Ruytinx J."/>
            <person name="Rineau F."/>
            <person name="Colpaert J."/>
            <person name="Kohler A."/>
            <person name="Nagy L.G."/>
            <person name="Floudas D."/>
            <person name="Copeland A."/>
            <person name="Barry K.W."/>
            <person name="Cichocki N."/>
            <person name="Veneault-Fourrey C."/>
            <person name="LaButti K."/>
            <person name="Lindquist E.A."/>
            <person name="Lipzen A."/>
            <person name="Lundell T."/>
            <person name="Morin E."/>
            <person name="Murat C."/>
            <person name="Sun H."/>
            <person name="Tunlid A."/>
            <person name="Henrissat B."/>
            <person name="Grigoriev I.V."/>
            <person name="Hibbett D.S."/>
            <person name="Martin F."/>
            <person name="Nordberg H.P."/>
            <person name="Cantor M.N."/>
            <person name="Hua S.X."/>
        </authorList>
    </citation>
    <scope>NUCLEOTIDE SEQUENCE [LARGE SCALE GENOMIC DNA]</scope>
    <source>
        <strain evidence="1 2">UH-Slu-Lm8-n1</strain>
    </source>
</reference>
<dbReference type="AlphaFoldDB" id="A0A0D0B680"/>
<organism evidence="1 2">
    <name type="scientific">Suillus luteus UH-Slu-Lm8-n1</name>
    <dbReference type="NCBI Taxonomy" id="930992"/>
    <lineage>
        <taxon>Eukaryota</taxon>
        <taxon>Fungi</taxon>
        <taxon>Dikarya</taxon>
        <taxon>Basidiomycota</taxon>
        <taxon>Agaricomycotina</taxon>
        <taxon>Agaricomycetes</taxon>
        <taxon>Agaricomycetidae</taxon>
        <taxon>Boletales</taxon>
        <taxon>Suillineae</taxon>
        <taxon>Suillaceae</taxon>
        <taxon>Suillus</taxon>
    </lineage>
</organism>
<name>A0A0D0B680_9AGAM</name>
<protein>
    <submittedName>
        <fullName evidence="1">Uncharacterized protein</fullName>
    </submittedName>
</protein>
<dbReference type="HOGENOM" id="CLU_1714517_0_0_1"/>
<dbReference type="Proteomes" id="UP000054485">
    <property type="component" value="Unassembled WGS sequence"/>
</dbReference>
<sequence>MVDHPIASRIVPSTLVHRCESRNMPHFHTTKTRDIKRRSTTPVSHRAQCKLLMLTQSVASPQPEHWRLIKQTVGQLSLTASVADIDVAKAAATASTKGKRIVREDVTTSSDKYEGKALHLYALTLLFMAMCENHVYQKYPSELMYLQFQQIAI</sequence>
<evidence type="ECO:0000313" key="2">
    <source>
        <dbReference type="Proteomes" id="UP000054485"/>
    </source>
</evidence>
<proteinExistence type="predicted"/>
<dbReference type="InParanoid" id="A0A0D0B680"/>
<keyword evidence="2" id="KW-1185">Reference proteome</keyword>
<gene>
    <name evidence="1" type="ORF">CY34DRAFT_541846</name>
</gene>
<reference evidence="2" key="2">
    <citation type="submission" date="2015-01" db="EMBL/GenBank/DDBJ databases">
        <title>Evolutionary Origins and Diversification of the Mycorrhizal Mutualists.</title>
        <authorList>
            <consortium name="DOE Joint Genome Institute"/>
            <consortium name="Mycorrhizal Genomics Consortium"/>
            <person name="Kohler A."/>
            <person name="Kuo A."/>
            <person name="Nagy L.G."/>
            <person name="Floudas D."/>
            <person name="Copeland A."/>
            <person name="Barry K.W."/>
            <person name="Cichocki N."/>
            <person name="Veneault-Fourrey C."/>
            <person name="LaButti K."/>
            <person name="Lindquist E.A."/>
            <person name="Lipzen A."/>
            <person name="Lundell T."/>
            <person name="Morin E."/>
            <person name="Murat C."/>
            <person name="Riley R."/>
            <person name="Ohm R."/>
            <person name="Sun H."/>
            <person name="Tunlid A."/>
            <person name="Henrissat B."/>
            <person name="Grigoriev I.V."/>
            <person name="Hibbett D.S."/>
            <person name="Martin F."/>
        </authorList>
    </citation>
    <scope>NUCLEOTIDE SEQUENCE [LARGE SCALE GENOMIC DNA]</scope>
    <source>
        <strain evidence="2">UH-Slu-Lm8-n1</strain>
    </source>
</reference>
<dbReference type="EMBL" id="KN835174">
    <property type="protein sequence ID" value="KIK45374.1"/>
    <property type="molecule type" value="Genomic_DNA"/>
</dbReference>
<evidence type="ECO:0000313" key="1">
    <source>
        <dbReference type="EMBL" id="KIK45374.1"/>
    </source>
</evidence>